<sequence length="60" mass="6385">MPTQNFVGDKPVDSFSEEATRKIPDDELTKREAERLSGGGAKEAPGVNKRAGAATRDPKG</sequence>
<reference evidence="2 3" key="1">
    <citation type="submission" date="2014-04" db="EMBL/GenBank/DDBJ databases">
        <title>Evolutionary Origins and Diversification of the Mycorrhizal Mutualists.</title>
        <authorList>
            <consortium name="DOE Joint Genome Institute"/>
            <consortium name="Mycorrhizal Genomics Consortium"/>
            <person name="Kohler A."/>
            <person name="Kuo A."/>
            <person name="Nagy L.G."/>
            <person name="Floudas D."/>
            <person name="Copeland A."/>
            <person name="Barry K.W."/>
            <person name="Cichocki N."/>
            <person name="Veneault-Fourrey C."/>
            <person name="LaButti K."/>
            <person name="Lindquist E.A."/>
            <person name="Lipzen A."/>
            <person name="Lundell T."/>
            <person name="Morin E."/>
            <person name="Murat C."/>
            <person name="Riley R."/>
            <person name="Ohm R."/>
            <person name="Sun H."/>
            <person name="Tunlid A."/>
            <person name="Henrissat B."/>
            <person name="Grigoriev I.V."/>
            <person name="Hibbett D.S."/>
            <person name="Martin F."/>
        </authorList>
    </citation>
    <scope>NUCLEOTIDE SEQUENCE [LARGE SCALE GENOMIC DNA]</scope>
    <source>
        <strain evidence="2 3">MD-312</strain>
    </source>
</reference>
<dbReference type="AlphaFoldDB" id="A0A0C9W911"/>
<dbReference type="HOGENOM" id="CLU_196977_0_0_1"/>
<feature type="compositionally biased region" description="Basic and acidic residues" evidence="1">
    <location>
        <begin position="18"/>
        <end position="35"/>
    </location>
</feature>
<accession>A0A0C9W911</accession>
<feature type="region of interest" description="Disordered" evidence="1">
    <location>
        <begin position="1"/>
        <end position="60"/>
    </location>
</feature>
<name>A0A0C9W911_9AGAM</name>
<evidence type="ECO:0000313" key="2">
    <source>
        <dbReference type="EMBL" id="KIJ59272.1"/>
    </source>
</evidence>
<evidence type="ECO:0000256" key="1">
    <source>
        <dbReference type="SAM" id="MobiDB-lite"/>
    </source>
</evidence>
<organism evidence="2 3">
    <name type="scientific">Hydnomerulius pinastri MD-312</name>
    <dbReference type="NCBI Taxonomy" id="994086"/>
    <lineage>
        <taxon>Eukaryota</taxon>
        <taxon>Fungi</taxon>
        <taxon>Dikarya</taxon>
        <taxon>Basidiomycota</taxon>
        <taxon>Agaricomycotina</taxon>
        <taxon>Agaricomycetes</taxon>
        <taxon>Agaricomycetidae</taxon>
        <taxon>Boletales</taxon>
        <taxon>Boletales incertae sedis</taxon>
        <taxon>Leucogyrophana</taxon>
    </lineage>
</organism>
<proteinExistence type="predicted"/>
<dbReference type="OrthoDB" id="3003491at2759"/>
<evidence type="ECO:0000313" key="3">
    <source>
        <dbReference type="Proteomes" id="UP000053820"/>
    </source>
</evidence>
<keyword evidence="3" id="KW-1185">Reference proteome</keyword>
<gene>
    <name evidence="2" type="ORF">HYDPIDRAFT_100950</name>
</gene>
<dbReference type="Proteomes" id="UP000053820">
    <property type="component" value="Unassembled WGS sequence"/>
</dbReference>
<protein>
    <submittedName>
        <fullName evidence="2">Uncharacterized protein</fullName>
    </submittedName>
</protein>
<dbReference type="EMBL" id="KN839892">
    <property type="protein sequence ID" value="KIJ59272.1"/>
    <property type="molecule type" value="Genomic_DNA"/>
</dbReference>